<protein>
    <submittedName>
        <fullName evidence="1">Uncharacterized protein</fullName>
    </submittedName>
</protein>
<organism evidence="1">
    <name type="scientific">Triticum urartu</name>
    <name type="common">Red wild einkorn</name>
    <name type="synonym">Crithodium urartu</name>
    <dbReference type="NCBI Taxonomy" id="4572"/>
    <lineage>
        <taxon>Eukaryota</taxon>
        <taxon>Viridiplantae</taxon>
        <taxon>Streptophyta</taxon>
        <taxon>Embryophyta</taxon>
        <taxon>Tracheophyta</taxon>
        <taxon>Spermatophyta</taxon>
        <taxon>Magnoliopsida</taxon>
        <taxon>Liliopsida</taxon>
        <taxon>Poales</taxon>
        <taxon>Poaceae</taxon>
        <taxon>BOP clade</taxon>
        <taxon>Pooideae</taxon>
        <taxon>Triticodae</taxon>
        <taxon>Triticeae</taxon>
        <taxon>Triticinae</taxon>
        <taxon>Triticum</taxon>
    </lineage>
</organism>
<dbReference type="AlphaFoldDB" id="M7ZDR6"/>
<name>M7ZDR6_TRIUA</name>
<evidence type="ECO:0000313" key="1">
    <source>
        <dbReference type="EMBL" id="EMS57786.1"/>
    </source>
</evidence>
<dbReference type="EMBL" id="KD140192">
    <property type="protein sequence ID" value="EMS57786.1"/>
    <property type="molecule type" value="Genomic_DNA"/>
</dbReference>
<proteinExistence type="predicted"/>
<accession>M7ZDR6</accession>
<gene>
    <name evidence="1" type="ORF">TRIUR3_26126</name>
</gene>
<sequence length="53" mass="6224">MTTSLKHAQFLSLLPLRLQLLKPIHRVDRLRFLPSESSEMMQLFWLEGTTTVL</sequence>
<reference evidence="1" key="1">
    <citation type="journal article" date="2013" name="Nature">
        <title>Draft genome of the wheat A-genome progenitor Triticum urartu.</title>
        <authorList>
            <person name="Ling H.Q."/>
            <person name="Zhao S."/>
            <person name="Liu D."/>
            <person name="Wang J."/>
            <person name="Sun H."/>
            <person name="Zhang C."/>
            <person name="Fan H."/>
            <person name="Li D."/>
            <person name="Dong L."/>
            <person name="Tao Y."/>
            <person name="Gao C."/>
            <person name="Wu H."/>
            <person name="Li Y."/>
            <person name="Cui Y."/>
            <person name="Guo X."/>
            <person name="Zheng S."/>
            <person name="Wang B."/>
            <person name="Yu K."/>
            <person name="Liang Q."/>
            <person name="Yang W."/>
            <person name="Lou X."/>
            <person name="Chen J."/>
            <person name="Feng M."/>
            <person name="Jian J."/>
            <person name="Zhang X."/>
            <person name="Luo G."/>
            <person name="Jiang Y."/>
            <person name="Liu J."/>
            <person name="Wang Z."/>
            <person name="Sha Y."/>
            <person name="Zhang B."/>
            <person name="Wu H."/>
            <person name="Tang D."/>
            <person name="Shen Q."/>
            <person name="Xue P."/>
            <person name="Zou S."/>
            <person name="Wang X."/>
            <person name="Liu X."/>
            <person name="Wang F."/>
            <person name="Yang Y."/>
            <person name="An X."/>
            <person name="Dong Z."/>
            <person name="Zhang K."/>
            <person name="Zhang X."/>
            <person name="Luo M.C."/>
            <person name="Dvorak J."/>
            <person name="Tong Y."/>
            <person name="Wang J."/>
            <person name="Yang H."/>
            <person name="Li Z."/>
            <person name="Wang D."/>
            <person name="Zhang A."/>
            <person name="Wang J."/>
        </authorList>
    </citation>
    <scope>NUCLEOTIDE SEQUENCE</scope>
</reference>